<evidence type="ECO:0000313" key="3">
    <source>
        <dbReference type="Proteomes" id="UP000050761"/>
    </source>
</evidence>
<feature type="compositionally biased region" description="Basic and acidic residues" evidence="1">
    <location>
        <begin position="121"/>
        <end position="139"/>
    </location>
</feature>
<feature type="compositionally biased region" description="Basic and acidic residues" evidence="1">
    <location>
        <begin position="61"/>
        <end position="70"/>
    </location>
</feature>
<name>A0A183GUY6_HELPZ</name>
<evidence type="ECO:0000313" key="2">
    <source>
        <dbReference type="EMBL" id="VDP57935.1"/>
    </source>
</evidence>
<dbReference type="EMBL" id="UZAH01040122">
    <property type="protein sequence ID" value="VDP57935.1"/>
    <property type="molecule type" value="Genomic_DNA"/>
</dbReference>
<evidence type="ECO:0000256" key="1">
    <source>
        <dbReference type="SAM" id="MobiDB-lite"/>
    </source>
</evidence>
<accession>A0A183GUY6</accession>
<dbReference type="WBParaSite" id="HPBE_0002650601-mRNA-1">
    <property type="protein sequence ID" value="HPBE_0002650601-mRNA-1"/>
    <property type="gene ID" value="HPBE_0002650601"/>
</dbReference>
<accession>A0A3P8FSV2</accession>
<feature type="region of interest" description="Disordered" evidence="1">
    <location>
        <begin position="1"/>
        <end position="158"/>
    </location>
</feature>
<reference evidence="4" key="2">
    <citation type="submission" date="2019-09" db="UniProtKB">
        <authorList>
            <consortium name="WormBaseParasite"/>
        </authorList>
    </citation>
    <scope>IDENTIFICATION</scope>
</reference>
<evidence type="ECO:0000313" key="4">
    <source>
        <dbReference type="WBParaSite" id="HPBE_0002650601-mRNA-1"/>
    </source>
</evidence>
<keyword evidence="3" id="KW-1185">Reference proteome</keyword>
<feature type="compositionally biased region" description="Basic and acidic residues" evidence="1">
    <location>
        <begin position="40"/>
        <end position="50"/>
    </location>
</feature>
<sequence>MKQHDPVAAAMIYSKRKVGSSTPRAAAGLSPQQSKKAKKPERMVSEKAKTDPSPAPSAKSFRRDTPKKTDPSPAPSVKSLRRDTPKKTDPSPAPSAKSLRRGTPKKSLKELALAVRARSIKASERERADMSGSEKEPAESYRQVARTPAMPEKELKLTALPGIRQSMTDNRPYPPWLQNIVGLLPWTMSKTDAAVG</sequence>
<dbReference type="AlphaFoldDB" id="A0A183GUY6"/>
<organism evidence="3 4">
    <name type="scientific">Heligmosomoides polygyrus</name>
    <name type="common">Parasitic roundworm</name>
    <dbReference type="NCBI Taxonomy" id="6339"/>
    <lineage>
        <taxon>Eukaryota</taxon>
        <taxon>Metazoa</taxon>
        <taxon>Ecdysozoa</taxon>
        <taxon>Nematoda</taxon>
        <taxon>Chromadorea</taxon>
        <taxon>Rhabditida</taxon>
        <taxon>Rhabditina</taxon>
        <taxon>Rhabditomorpha</taxon>
        <taxon>Strongyloidea</taxon>
        <taxon>Heligmosomidae</taxon>
        <taxon>Heligmosomoides</taxon>
    </lineage>
</organism>
<gene>
    <name evidence="2" type="ORF">HPBE_LOCUS26505</name>
</gene>
<dbReference type="Proteomes" id="UP000050761">
    <property type="component" value="Unassembled WGS sequence"/>
</dbReference>
<protein>
    <submittedName>
        <fullName evidence="4">Neurofilament heavy polypeptide-like</fullName>
    </submittedName>
</protein>
<proteinExistence type="predicted"/>
<feature type="compositionally biased region" description="Basic and acidic residues" evidence="1">
    <location>
        <begin position="80"/>
        <end position="89"/>
    </location>
</feature>
<reference evidence="2 3" key="1">
    <citation type="submission" date="2018-11" db="EMBL/GenBank/DDBJ databases">
        <authorList>
            <consortium name="Pathogen Informatics"/>
        </authorList>
    </citation>
    <scope>NUCLEOTIDE SEQUENCE [LARGE SCALE GENOMIC DNA]</scope>
</reference>